<name>A0A942UKZ0_9BACI</name>
<gene>
    <name evidence="8" type="ORF">KHA91_11305</name>
</gene>
<evidence type="ECO:0000256" key="3">
    <source>
        <dbReference type="ARBA" id="ARBA00022741"/>
    </source>
</evidence>
<protein>
    <submittedName>
        <fullName evidence="8">Carbohydrate kinase</fullName>
    </submittedName>
</protein>
<dbReference type="InterPro" id="IPR050306">
    <property type="entry name" value="PfkB_Carbo_kinase"/>
</dbReference>
<evidence type="ECO:0000259" key="7">
    <source>
        <dbReference type="Pfam" id="PF00294"/>
    </source>
</evidence>
<dbReference type="InterPro" id="IPR011611">
    <property type="entry name" value="PfkB_dom"/>
</dbReference>
<dbReference type="PANTHER" id="PTHR43085">
    <property type="entry name" value="HEXOKINASE FAMILY MEMBER"/>
    <property type="match status" value="1"/>
</dbReference>
<dbReference type="AlphaFoldDB" id="A0A942UKZ0"/>
<keyword evidence="9" id="KW-1185">Reference proteome</keyword>
<dbReference type="CDD" id="cd01167">
    <property type="entry name" value="bac_FRK"/>
    <property type="match status" value="1"/>
</dbReference>
<dbReference type="GO" id="GO:0005524">
    <property type="term" value="F:ATP binding"/>
    <property type="evidence" value="ECO:0007669"/>
    <property type="project" value="UniProtKB-KW"/>
</dbReference>
<comment type="caution">
    <text evidence="8">The sequence shown here is derived from an EMBL/GenBank/DDBJ whole genome shotgun (WGS) entry which is preliminary data.</text>
</comment>
<dbReference type="Gene3D" id="3.40.1190.20">
    <property type="match status" value="1"/>
</dbReference>
<feature type="domain" description="Carbohydrate kinase PfkB" evidence="7">
    <location>
        <begin position="4"/>
        <end position="307"/>
    </location>
</feature>
<reference evidence="8 9" key="1">
    <citation type="submission" date="2021-05" db="EMBL/GenBank/DDBJ databases">
        <title>Novel Bacillus species.</title>
        <authorList>
            <person name="Liu G."/>
        </authorList>
    </citation>
    <scope>NUCLEOTIDE SEQUENCE [LARGE SCALE GENOMIC DNA]</scope>
    <source>
        <strain evidence="8 9">FJAT-49682</strain>
    </source>
</reference>
<dbReference type="GO" id="GO:0008865">
    <property type="term" value="F:fructokinase activity"/>
    <property type="evidence" value="ECO:0007669"/>
    <property type="project" value="UniProtKB-ARBA"/>
</dbReference>
<dbReference type="InterPro" id="IPR002173">
    <property type="entry name" value="Carboh/pur_kinase_PfkB_CS"/>
</dbReference>
<sequence length="323" mass="35198">MYDVIALGELLIDFTPSGISNSGNPLFEQNAGGAPANVLAALSKLGKQTTFIGKVGQDQFGEFLQEELVKANIDTKGLIFADHVPTTLAFVHLDSFGDRSFSFYRNPSADMTLSKGDISIDLINRSKIFHFGSLSMTHETVAEATLYAVKIAKEENKLISFDPNLRTSLWDDLSHAKYMIEQGLRLADIVKVSEEELLFVTGISDLNRASDILHRKYGIPLIFVTLGEKGCFYRHGSLTGHVPGFTVEVVDTTGAGDAFLGGILFQLLNVESLSELTHQNVRDMIMFANAVGAIVTTKKGALSSMPTLGEVYSLLESRKEGVL</sequence>
<dbReference type="Proteomes" id="UP000676456">
    <property type="component" value="Unassembled WGS sequence"/>
</dbReference>
<dbReference type="PANTHER" id="PTHR43085:SF1">
    <property type="entry name" value="PSEUDOURIDINE KINASE-RELATED"/>
    <property type="match status" value="1"/>
</dbReference>
<comment type="similarity">
    <text evidence="1 6">Belongs to the carbohydrate kinase PfkB family.</text>
</comment>
<keyword evidence="3" id="KW-0547">Nucleotide-binding</keyword>
<organism evidence="8 9">
    <name type="scientific">Lederbergia citrea</name>
    <dbReference type="NCBI Taxonomy" id="2833581"/>
    <lineage>
        <taxon>Bacteria</taxon>
        <taxon>Bacillati</taxon>
        <taxon>Bacillota</taxon>
        <taxon>Bacilli</taxon>
        <taxon>Bacillales</taxon>
        <taxon>Bacillaceae</taxon>
        <taxon>Lederbergia</taxon>
    </lineage>
</organism>
<dbReference type="RefSeq" id="WP_213098349.1">
    <property type="nucleotide sequence ID" value="NZ_JAGYPN010000002.1"/>
</dbReference>
<keyword evidence="5" id="KW-0067">ATP-binding</keyword>
<proteinExistence type="inferred from homology"/>
<evidence type="ECO:0000256" key="4">
    <source>
        <dbReference type="ARBA" id="ARBA00022777"/>
    </source>
</evidence>
<dbReference type="PROSITE" id="PS00584">
    <property type="entry name" value="PFKB_KINASES_2"/>
    <property type="match status" value="1"/>
</dbReference>
<evidence type="ECO:0000256" key="6">
    <source>
        <dbReference type="RuleBase" id="RU003704"/>
    </source>
</evidence>
<dbReference type="EMBL" id="JAGYPN010000002">
    <property type="protein sequence ID" value="MBS4223330.1"/>
    <property type="molecule type" value="Genomic_DNA"/>
</dbReference>
<evidence type="ECO:0000256" key="2">
    <source>
        <dbReference type="ARBA" id="ARBA00022679"/>
    </source>
</evidence>
<dbReference type="InterPro" id="IPR029056">
    <property type="entry name" value="Ribokinase-like"/>
</dbReference>
<keyword evidence="2 6" id="KW-0808">Transferase</keyword>
<evidence type="ECO:0000256" key="1">
    <source>
        <dbReference type="ARBA" id="ARBA00010688"/>
    </source>
</evidence>
<dbReference type="PRINTS" id="PR00990">
    <property type="entry name" value="RIBOKINASE"/>
</dbReference>
<accession>A0A942UKZ0</accession>
<dbReference type="InterPro" id="IPR002139">
    <property type="entry name" value="Ribo/fructo_kinase"/>
</dbReference>
<dbReference type="GO" id="GO:0006000">
    <property type="term" value="P:fructose metabolic process"/>
    <property type="evidence" value="ECO:0007669"/>
    <property type="project" value="UniProtKB-ARBA"/>
</dbReference>
<evidence type="ECO:0000313" key="8">
    <source>
        <dbReference type="EMBL" id="MBS4223330.1"/>
    </source>
</evidence>
<evidence type="ECO:0000256" key="5">
    <source>
        <dbReference type="ARBA" id="ARBA00022840"/>
    </source>
</evidence>
<dbReference type="SUPFAM" id="SSF53613">
    <property type="entry name" value="Ribokinase-like"/>
    <property type="match status" value="1"/>
</dbReference>
<keyword evidence="4 6" id="KW-0418">Kinase</keyword>
<dbReference type="Pfam" id="PF00294">
    <property type="entry name" value="PfkB"/>
    <property type="match status" value="1"/>
</dbReference>
<evidence type="ECO:0000313" key="9">
    <source>
        <dbReference type="Proteomes" id="UP000676456"/>
    </source>
</evidence>